<name>A0A0B7AWW4_9EUPU</name>
<accession>A0A0B7AWW4</accession>
<protein>
    <submittedName>
        <fullName evidence="1">Uncharacterized protein</fullName>
    </submittedName>
</protein>
<reference evidence="1" key="1">
    <citation type="submission" date="2014-12" db="EMBL/GenBank/DDBJ databases">
        <title>Insight into the proteome of Arion vulgaris.</title>
        <authorList>
            <person name="Aradska J."/>
            <person name="Bulat T."/>
            <person name="Smidak R."/>
            <person name="Sarate P."/>
            <person name="Gangsoo J."/>
            <person name="Sialana F."/>
            <person name="Bilban M."/>
            <person name="Lubec G."/>
        </authorList>
    </citation>
    <scope>NUCLEOTIDE SEQUENCE</scope>
    <source>
        <tissue evidence="1">Skin</tissue>
    </source>
</reference>
<organism evidence="1">
    <name type="scientific">Arion vulgaris</name>
    <dbReference type="NCBI Taxonomy" id="1028688"/>
    <lineage>
        <taxon>Eukaryota</taxon>
        <taxon>Metazoa</taxon>
        <taxon>Spiralia</taxon>
        <taxon>Lophotrochozoa</taxon>
        <taxon>Mollusca</taxon>
        <taxon>Gastropoda</taxon>
        <taxon>Heterobranchia</taxon>
        <taxon>Euthyneura</taxon>
        <taxon>Panpulmonata</taxon>
        <taxon>Eupulmonata</taxon>
        <taxon>Stylommatophora</taxon>
        <taxon>Helicina</taxon>
        <taxon>Arionoidea</taxon>
        <taxon>Arionidae</taxon>
        <taxon>Arion</taxon>
    </lineage>
</organism>
<feature type="non-terminal residue" evidence="1">
    <location>
        <position position="1"/>
    </location>
</feature>
<dbReference type="EMBL" id="HACG01037671">
    <property type="protein sequence ID" value="CEK84536.1"/>
    <property type="molecule type" value="Transcribed_RNA"/>
</dbReference>
<evidence type="ECO:0000313" key="1">
    <source>
        <dbReference type="EMBL" id="CEK84536.1"/>
    </source>
</evidence>
<proteinExistence type="predicted"/>
<dbReference type="AlphaFoldDB" id="A0A0B7AWW4"/>
<sequence>NQKRHTRHLLVNTRDYMFLDSMVSWQQQLQLLLLIIWFVVDLVDHLSISFSCMLDTPVCD</sequence>
<gene>
    <name evidence="1" type="primary">ORF143153</name>
</gene>